<reference evidence="3 4" key="1">
    <citation type="submission" date="2018-08" db="EMBL/GenBank/DDBJ databases">
        <title>A genome reference for cultivated species of the human gut microbiota.</title>
        <authorList>
            <person name="Zou Y."/>
            <person name="Xue W."/>
            <person name="Luo G."/>
        </authorList>
    </citation>
    <scope>NUCLEOTIDE SEQUENCE [LARGE SCALE GENOMIC DNA]</scope>
    <source>
        <strain evidence="1 4">AF14-18</strain>
        <strain evidence="2 3">AM35-14</strain>
    </source>
</reference>
<evidence type="ECO:0000313" key="2">
    <source>
        <dbReference type="EMBL" id="RHC57691.1"/>
    </source>
</evidence>
<dbReference type="Proteomes" id="UP000284543">
    <property type="component" value="Unassembled WGS sequence"/>
</dbReference>
<proteinExistence type="predicted"/>
<dbReference type="EMBL" id="QSHZ01000004">
    <property type="protein sequence ID" value="RHC57691.1"/>
    <property type="molecule type" value="Genomic_DNA"/>
</dbReference>
<organism evidence="2 3">
    <name type="scientific">Enterocloster bolteae</name>
    <dbReference type="NCBI Taxonomy" id="208479"/>
    <lineage>
        <taxon>Bacteria</taxon>
        <taxon>Bacillati</taxon>
        <taxon>Bacillota</taxon>
        <taxon>Clostridia</taxon>
        <taxon>Lachnospirales</taxon>
        <taxon>Lachnospiraceae</taxon>
        <taxon>Enterocloster</taxon>
    </lineage>
</organism>
<protein>
    <submittedName>
        <fullName evidence="2">YolD-like family protein</fullName>
    </submittedName>
</protein>
<gene>
    <name evidence="2" type="ORF">DW839_05710</name>
    <name evidence="1" type="ORF">DWW02_19805</name>
</gene>
<dbReference type="Proteomes" id="UP000283975">
    <property type="component" value="Unassembled WGS sequence"/>
</dbReference>
<comment type="caution">
    <text evidence="2">The sequence shown here is derived from an EMBL/GenBank/DDBJ whole genome shotgun (WGS) entry which is preliminary data.</text>
</comment>
<dbReference type="RefSeq" id="WP_002567187.1">
    <property type="nucleotide sequence ID" value="NZ_BAABXO010000001.1"/>
</dbReference>
<dbReference type="EMBL" id="QRZM01000009">
    <property type="protein sequence ID" value="RGV73634.1"/>
    <property type="molecule type" value="Genomic_DNA"/>
</dbReference>
<dbReference type="KEGG" id="cbol:CGC65_12340"/>
<sequence length="111" mass="12685">MAGRPRAKMSVQDRAKQFLPFAALKGLPEALAEKERVVVPKIILTEDMSEELNRKMQQIEPGMIIGVVYFHKDEYLKVTGMVARFNISSRVLQVVNTKISFDDVLDIEFCR</sequence>
<evidence type="ECO:0000313" key="1">
    <source>
        <dbReference type="EMBL" id="RGV73634.1"/>
    </source>
</evidence>
<evidence type="ECO:0000313" key="4">
    <source>
        <dbReference type="Proteomes" id="UP000284543"/>
    </source>
</evidence>
<name>A0A414AZA7_9FIRM</name>
<evidence type="ECO:0000313" key="3">
    <source>
        <dbReference type="Proteomes" id="UP000283975"/>
    </source>
</evidence>
<accession>A0A414AZA7</accession>
<dbReference type="AlphaFoldDB" id="A0A414AZA7"/>